<feature type="region of interest" description="Disordered" evidence="1">
    <location>
        <begin position="144"/>
        <end position="213"/>
    </location>
</feature>
<dbReference type="Proteomes" id="UP000006538">
    <property type="component" value="Segment"/>
</dbReference>
<name>E3SSM5_9CAUD</name>
<dbReference type="EMBL" id="GU075905">
    <property type="protein sequence ID" value="ADO99803.1"/>
    <property type="molecule type" value="Genomic_DNA"/>
</dbReference>
<keyword evidence="3" id="KW-1185">Reference proteome</keyword>
<dbReference type="OrthoDB" id="1676at10239"/>
<dbReference type="Gene3D" id="2.40.50.260">
    <property type="entry name" value="Nucleic acid-binding protein domain"/>
    <property type="match status" value="1"/>
</dbReference>
<proteinExistence type="predicted"/>
<evidence type="ECO:0000256" key="1">
    <source>
        <dbReference type="SAM" id="MobiDB-lite"/>
    </source>
</evidence>
<organism evidence="2 3">
    <name type="scientific">Prochlorococcus phage P-HM2</name>
    <dbReference type="NCBI Taxonomy" id="445696"/>
    <lineage>
        <taxon>Viruses</taxon>
        <taxon>Duplodnaviria</taxon>
        <taxon>Heunggongvirae</taxon>
        <taxon>Uroviricota</taxon>
        <taxon>Caudoviricetes</taxon>
        <taxon>Eurybiavirus</taxon>
        <taxon>Eurybiavirus PHM2</taxon>
    </lineage>
</organism>
<reference evidence="2 3" key="1">
    <citation type="journal article" date="2010" name="Environ. Microbiol.">
        <title>Genomic analysis of oceanic cyanobacterial myoviruses compared with T4-like myoviruses from diverse hosts and environments.</title>
        <authorList>
            <person name="Sullivan M.B."/>
            <person name="Huang K.H."/>
            <person name="Ignacio-Espinoza J.C."/>
            <person name="Berlin A.M."/>
            <person name="Kelly L."/>
            <person name="Weigele P.R."/>
            <person name="DeFrancesco A.S."/>
            <person name="Kern S.E."/>
            <person name="Thompson L.R."/>
            <person name="Young S."/>
            <person name="Yandava C."/>
            <person name="Fu R."/>
            <person name="Krastins B."/>
            <person name="Chase M."/>
            <person name="Sarracino D."/>
            <person name="Osburne M.S."/>
            <person name="Henn M.R."/>
            <person name="Chisholm S.W."/>
        </authorList>
    </citation>
    <scope>NUCLEOTIDE SEQUENCE [LARGE SCALE GENOMIC DNA]</scope>
    <source>
        <strain evidence="2">M4-259</strain>
    </source>
</reference>
<evidence type="ECO:0000313" key="3">
    <source>
        <dbReference type="Proteomes" id="UP000006538"/>
    </source>
</evidence>
<dbReference type="GeneID" id="10327896"/>
<dbReference type="SUPFAM" id="SSF69255">
    <property type="entry name" value="gp5 N-terminal domain-like"/>
    <property type="match status" value="1"/>
</dbReference>
<feature type="compositionally biased region" description="Basic and acidic residues" evidence="1">
    <location>
        <begin position="182"/>
        <end position="213"/>
    </location>
</feature>
<feature type="compositionally biased region" description="Polar residues" evidence="1">
    <location>
        <begin position="153"/>
        <end position="169"/>
    </location>
</feature>
<dbReference type="RefSeq" id="YP_004323394.1">
    <property type="nucleotide sequence ID" value="NC_015284.1"/>
</dbReference>
<sequence>MESLANFIGREGFNWWVGQVENDGAKFWNADLDGGAGDFDYGDWDWTNKVKVRIIGYHTPNRKELPTSDLPWAQVLMPPIYSQRSGIGSVHQLQLNSWVVGFFMDGTSAQIPIVMGTISDENPTSSYGVAGGKEEGFARLASTDYKRRDHTGDGSSAANTGSTVQTNEETGVDEAPTNNAGHKTEEGTEDSKNERGAAKEQSEKQKLADEKQKVTVHVGNGKCGSETATKLEAPMAEFMKFARGIEKNDINQFVNKLDGAVVDLDYEINLVQQRIQKKLTGLTANIKGVVMEETNKLVQEGLEKLSVPDPELDVAVRDQLKSVGDLVSCLFKQLIDELGDFIKGLLKDLVENVLDTALCLVQNILGDIMKKLMDAITGALGILKGITGAIKGATEKIQNLLNKVGDFIDLFCDGELSCAIGASVFETGLGAKPKGLEGAAKQIAQYKVKPPNAVSIVGKGIPIKGFVPAVDRNGVKKIFDTASGALVDLESAAGVATGLSLKNFDTRGPLEKFEDLNFYDSSGNVASSAVQCANSILNKKPCFPEMVWDNLQSTSPIKALPIVDDIGQILGVLMRKKGSGVSAEATVKAQFTCNEPEGSGAKFKPNIINGKVDSIEVINPGIGYGFDPASTYCPNEQYAILVDKVGLQEHVNDGEYIEQVITGSPDILQVVDTDYDEDHILIATIDPSFNTNLTVGLQVRTKSGHEFTLNFNNKFPTLVIPQDATAIYAKCGDVIPKLDDVSIINVGTQYVNPVITIGSGDKKREIGSATTDSQGRLIKATVTEAILGFVKPIVEDKAENGTGTGALLSTVYTYTSPREIRDNNILPLTQYIDCVGHPMIQSAIEEEQAGLIDTGFNLVNSQDTTTTTSSSDTTTTTTPTVSDPVSTPVNQDTTQQNTQQNTQQTQQTPPSTPPAQNNPPQQGGYGGY</sequence>
<dbReference type="KEGG" id="vg:10327896"/>
<feature type="compositionally biased region" description="Low complexity" evidence="1">
    <location>
        <begin position="863"/>
        <end position="909"/>
    </location>
</feature>
<protein>
    <submittedName>
        <fullName evidence="2">Baseplate hub + tail lysozyme</fullName>
    </submittedName>
</protein>
<feature type="region of interest" description="Disordered" evidence="1">
    <location>
        <begin position="863"/>
        <end position="928"/>
    </location>
</feature>
<evidence type="ECO:0000313" key="2">
    <source>
        <dbReference type="EMBL" id="ADO99803.1"/>
    </source>
</evidence>
<accession>E3SSM5</accession>
<gene>
    <name evidence="2" type="primary">gp5</name>
    <name evidence="2" type="ORF">PHM2_025</name>
</gene>